<dbReference type="RefSeq" id="WP_096342012.1">
    <property type="nucleotide sequence ID" value="NZ_NWMW01000001.1"/>
</dbReference>
<feature type="chain" id="PRO_5013399677" description="Secreted protein" evidence="2">
    <location>
        <begin position="33"/>
        <end position="166"/>
    </location>
</feature>
<keyword evidence="2" id="KW-0732">Signal</keyword>
<name>A0A2A4B748_9SPHN</name>
<evidence type="ECO:0000313" key="4">
    <source>
        <dbReference type="Proteomes" id="UP000218366"/>
    </source>
</evidence>
<reference evidence="3 4" key="1">
    <citation type="submission" date="2017-09" db="EMBL/GenBank/DDBJ databases">
        <title>Sphingomonas spermidinifaciens 9NM-10, whole genome shotgun sequence.</title>
        <authorList>
            <person name="Feng G."/>
            <person name="Zhu H."/>
        </authorList>
    </citation>
    <scope>NUCLEOTIDE SEQUENCE [LARGE SCALE GENOMIC DNA]</scope>
    <source>
        <strain evidence="3 4">9NM-10</strain>
    </source>
</reference>
<evidence type="ECO:0000256" key="2">
    <source>
        <dbReference type="SAM" id="SignalP"/>
    </source>
</evidence>
<accession>A0A2A4B748</accession>
<dbReference type="AlphaFoldDB" id="A0A2A4B748"/>
<evidence type="ECO:0008006" key="5">
    <source>
        <dbReference type="Google" id="ProtNLM"/>
    </source>
</evidence>
<gene>
    <name evidence="3" type="ORF">COC42_04390</name>
</gene>
<dbReference type="Proteomes" id="UP000218366">
    <property type="component" value="Unassembled WGS sequence"/>
</dbReference>
<dbReference type="PROSITE" id="PS51318">
    <property type="entry name" value="TAT"/>
    <property type="match status" value="1"/>
</dbReference>
<feature type="signal peptide" evidence="2">
    <location>
        <begin position="1"/>
        <end position="32"/>
    </location>
</feature>
<organism evidence="3 4">
    <name type="scientific">Sphingomonas spermidinifaciens</name>
    <dbReference type="NCBI Taxonomy" id="1141889"/>
    <lineage>
        <taxon>Bacteria</taxon>
        <taxon>Pseudomonadati</taxon>
        <taxon>Pseudomonadota</taxon>
        <taxon>Alphaproteobacteria</taxon>
        <taxon>Sphingomonadales</taxon>
        <taxon>Sphingomonadaceae</taxon>
        <taxon>Sphingomonas</taxon>
    </lineage>
</organism>
<dbReference type="InterPro" id="IPR006311">
    <property type="entry name" value="TAT_signal"/>
</dbReference>
<proteinExistence type="predicted"/>
<protein>
    <recommendedName>
        <fullName evidence="5">Secreted protein</fullName>
    </recommendedName>
</protein>
<dbReference type="EMBL" id="NWMW01000001">
    <property type="protein sequence ID" value="PCD03609.1"/>
    <property type="molecule type" value="Genomic_DNA"/>
</dbReference>
<comment type="caution">
    <text evidence="3">The sequence shown here is derived from an EMBL/GenBank/DDBJ whole genome shotgun (WGS) entry which is preliminary data.</text>
</comment>
<evidence type="ECO:0000256" key="1">
    <source>
        <dbReference type="SAM" id="MobiDB-lite"/>
    </source>
</evidence>
<keyword evidence="4" id="KW-1185">Reference proteome</keyword>
<evidence type="ECO:0000313" key="3">
    <source>
        <dbReference type="EMBL" id="PCD03609.1"/>
    </source>
</evidence>
<dbReference type="OrthoDB" id="7575132at2"/>
<feature type="region of interest" description="Disordered" evidence="1">
    <location>
        <begin position="34"/>
        <end position="63"/>
    </location>
</feature>
<sequence>MSSSIPTDRPRPARRRALALAAALSLVSGCSAPEEAAATGNGPAVTETPAAPAPKPSPAAKEAGSRILAAKDFTLRGKPACKIDFVYAGHPPEDLFWEEPCSAVTARLMTNADLRALGRWDRLDEFAQQFVHALPGGRVLYVEGSHSASVYPIGTTGETYEVAVAD</sequence>